<dbReference type="InterPro" id="IPR002109">
    <property type="entry name" value="Glutaredoxin"/>
</dbReference>
<dbReference type="Gene3D" id="3.40.30.10">
    <property type="entry name" value="Glutaredoxin"/>
    <property type="match status" value="1"/>
</dbReference>
<reference evidence="2" key="1">
    <citation type="journal article" date="2015" name="Nature">
        <title>Complex archaea that bridge the gap between prokaryotes and eukaryotes.</title>
        <authorList>
            <person name="Spang A."/>
            <person name="Saw J.H."/>
            <person name="Jorgensen S.L."/>
            <person name="Zaremba-Niedzwiedzka K."/>
            <person name="Martijn J."/>
            <person name="Lind A.E."/>
            <person name="van Eijk R."/>
            <person name="Schleper C."/>
            <person name="Guy L."/>
            <person name="Ettema T.J."/>
        </authorList>
    </citation>
    <scope>NUCLEOTIDE SEQUENCE</scope>
</reference>
<sequence>EEIIKNFAIEVEGQEGEEDNILVFTLSTCQWCKKCKRFLNEKKMKYRYIEVDKIDPKDKAKILNYLKSTYQSRVSYPFLICEGGHVSGYNPNKYMELLKN</sequence>
<dbReference type="SUPFAM" id="SSF52833">
    <property type="entry name" value="Thioredoxin-like"/>
    <property type="match status" value="1"/>
</dbReference>
<dbReference type="PROSITE" id="PS51354">
    <property type="entry name" value="GLUTAREDOXIN_2"/>
    <property type="match status" value="1"/>
</dbReference>
<gene>
    <name evidence="2" type="ORF">LCGC14_1758810</name>
</gene>
<protein>
    <recommendedName>
        <fullName evidence="1">Glutaredoxin domain-containing protein</fullName>
    </recommendedName>
</protein>
<accession>A0A0F9JGS1</accession>
<evidence type="ECO:0000259" key="1">
    <source>
        <dbReference type="Pfam" id="PF00462"/>
    </source>
</evidence>
<evidence type="ECO:0000313" key="2">
    <source>
        <dbReference type="EMBL" id="KKM04976.1"/>
    </source>
</evidence>
<dbReference type="Pfam" id="PF00462">
    <property type="entry name" value="Glutaredoxin"/>
    <property type="match status" value="1"/>
</dbReference>
<proteinExistence type="predicted"/>
<comment type="caution">
    <text evidence="2">The sequence shown here is derived from an EMBL/GenBank/DDBJ whole genome shotgun (WGS) entry which is preliminary data.</text>
</comment>
<dbReference type="InterPro" id="IPR036249">
    <property type="entry name" value="Thioredoxin-like_sf"/>
</dbReference>
<dbReference type="EMBL" id="LAZR01016332">
    <property type="protein sequence ID" value="KKM04976.1"/>
    <property type="molecule type" value="Genomic_DNA"/>
</dbReference>
<name>A0A0F9JGS1_9ZZZZ</name>
<feature type="domain" description="Glutaredoxin" evidence="1">
    <location>
        <begin position="21"/>
        <end position="86"/>
    </location>
</feature>
<feature type="non-terminal residue" evidence="2">
    <location>
        <position position="1"/>
    </location>
</feature>
<organism evidence="2">
    <name type="scientific">marine sediment metagenome</name>
    <dbReference type="NCBI Taxonomy" id="412755"/>
    <lineage>
        <taxon>unclassified sequences</taxon>
        <taxon>metagenomes</taxon>
        <taxon>ecological metagenomes</taxon>
    </lineage>
</organism>
<dbReference type="AlphaFoldDB" id="A0A0F9JGS1"/>
<dbReference type="CDD" id="cd02976">
    <property type="entry name" value="NrdH"/>
    <property type="match status" value="1"/>
</dbReference>